<gene>
    <name evidence="8" type="primary">LOC136072060</name>
</gene>
<accession>A0ABM4DNU7</accession>
<organism evidence="7 8">
    <name type="scientific">Hydra vulgaris</name>
    <name type="common">Hydra</name>
    <name type="synonym">Hydra attenuata</name>
    <dbReference type="NCBI Taxonomy" id="6087"/>
    <lineage>
        <taxon>Eukaryota</taxon>
        <taxon>Metazoa</taxon>
        <taxon>Cnidaria</taxon>
        <taxon>Hydrozoa</taxon>
        <taxon>Hydroidolina</taxon>
        <taxon>Anthoathecata</taxon>
        <taxon>Aplanulata</taxon>
        <taxon>Hydridae</taxon>
        <taxon>Hydra</taxon>
    </lineage>
</organism>
<evidence type="ECO:0000256" key="5">
    <source>
        <dbReference type="PROSITE-ProRule" id="PRU00259"/>
    </source>
</evidence>
<dbReference type="InterPro" id="IPR006816">
    <property type="entry name" value="ELMO_dom"/>
</dbReference>
<keyword evidence="1" id="KW-0053">Apoptosis</keyword>
<keyword evidence="3" id="KW-0729">SH3-binding</keyword>
<dbReference type="InterPro" id="IPR001849">
    <property type="entry name" value="PH_domain"/>
</dbReference>
<dbReference type="GeneID" id="136072060"/>
<dbReference type="PANTHER" id="PTHR12771">
    <property type="entry name" value="ENGULFMENT AND CELL MOTILITY"/>
    <property type="match status" value="1"/>
</dbReference>
<keyword evidence="2" id="KW-0581">Phagocytosis</keyword>
<dbReference type="SUPFAM" id="SSF50729">
    <property type="entry name" value="PH domain-like"/>
    <property type="match status" value="1"/>
</dbReference>
<evidence type="ECO:0000313" key="7">
    <source>
        <dbReference type="Proteomes" id="UP001652625"/>
    </source>
</evidence>
<evidence type="ECO:0000256" key="2">
    <source>
        <dbReference type="ARBA" id="ARBA00022907"/>
    </source>
</evidence>
<dbReference type="PROSITE" id="PS51335">
    <property type="entry name" value="ELMO"/>
    <property type="match status" value="1"/>
</dbReference>
<protein>
    <submittedName>
        <fullName evidence="8">Engulfment and cell motility protein 1-like</fullName>
    </submittedName>
</protein>
<name>A0ABM4DNU7_HYDVU</name>
<dbReference type="InterPro" id="IPR011993">
    <property type="entry name" value="PH-like_dom_sf"/>
</dbReference>
<dbReference type="Pfam" id="PF16457">
    <property type="entry name" value="PH_12"/>
    <property type="match status" value="1"/>
</dbReference>
<dbReference type="InterPro" id="IPR016024">
    <property type="entry name" value="ARM-type_fold"/>
</dbReference>
<feature type="domain" description="ELMO" evidence="6">
    <location>
        <begin position="314"/>
        <end position="480"/>
    </location>
</feature>
<evidence type="ECO:0000256" key="3">
    <source>
        <dbReference type="ARBA" id="ARBA00023036"/>
    </source>
</evidence>
<dbReference type="InterPro" id="IPR050868">
    <property type="entry name" value="ELMO_domain-containing"/>
</dbReference>
<feature type="repeat" description="ARM" evidence="5">
    <location>
        <begin position="129"/>
        <end position="158"/>
    </location>
</feature>
<dbReference type="PANTHER" id="PTHR12771:SF56">
    <property type="entry name" value="CED-12"/>
    <property type="match status" value="1"/>
</dbReference>
<dbReference type="InterPro" id="IPR000225">
    <property type="entry name" value="Armadillo"/>
</dbReference>
<dbReference type="Pfam" id="PF04727">
    <property type="entry name" value="ELMO_CED12"/>
    <property type="match status" value="1"/>
</dbReference>
<dbReference type="PROSITE" id="PS50176">
    <property type="entry name" value="ARM_REPEAT"/>
    <property type="match status" value="1"/>
</dbReference>
<proteinExistence type="predicted"/>
<dbReference type="Gene3D" id="1.25.10.10">
    <property type="entry name" value="Leucine-rich Repeat Variant"/>
    <property type="match status" value="1"/>
</dbReference>
<dbReference type="Gene3D" id="6.10.250.810">
    <property type="match status" value="1"/>
</dbReference>
<sequence length="711" mass="81188">MAPSADIKRIAIKKEGYFPILYHLNPGAKLSEVIKEICLKWTITSKFDQHSLQYLDSKIYITEENRADIHDGDILTLNLNVELSASKFLVDIEQPDSEIKRMALDQLAGVDCAGQAEDPLFANEFINRNGVNALVKIIESDTESPYLVAQAISAVQELLEHGFFSWDKVERSFITKILGYANQSKGVDSKIVQRSLSLLDNIVSMSSTLFIRIMNEVKLDSLVEYLKSSDTKLQISTMALCNSILQRMEHENRKKFTHTLSTKGYTNVLQQIIASSTTGTLSSDIKHQLYVYQSLLLSVLEPRLKTKPDHSDPKLLTELNSIYNYAFESAPLAKDKNLGKADFKKLGFVNSDSPLSDFEETPPGMLAYDAMLYFAQKQLDSYVKVILENYGRDEDCKCPFAKSSKHLTKMLCEVLNVGEPISDTEEQFQPMFFTTDNVFEELYCVSIQLLNKTWKEMRAKTAEDFPRVIGVVKDQIKRALVAKPETIEKFKNKAFSLTYQQILRMMQQEAQERNILDSQTKPVIELREQIVPEIRELVRQQRLSQLVEGLMFDQISKRGQQKGYWFCCLSPNHRFLHYGEVVNSKVNPPIDSLPNKIPISEVTSIKVGKDCPHINRLKKGVIQLAFSIMYNQEEHLDFIAPTQYLFSVWTDALNSLLGKEMTSPESGSDLEMLLNMEMKLLLLDLEDVRIPEVPPPIPKEPDNYNFFYKDI</sequence>
<evidence type="ECO:0000256" key="4">
    <source>
        <dbReference type="ARBA" id="ARBA00024863"/>
    </source>
</evidence>
<dbReference type="InterPro" id="IPR024574">
    <property type="entry name" value="ELMO_ARM"/>
</dbReference>
<dbReference type="SUPFAM" id="SSF48371">
    <property type="entry name" value="ARM repeat"/>
    <property type="match status" value="1"/>
</dbReference>
<dbReference type="RefSeq" id="XP_065676231.1">
    <property type="nucleotide sequence ID" value="XM_065820159.1"/>
</dbReference>
<comment type="function">
    <text evidence="4">Involved in cytoskeletal rearrangements required for phagocytosis of apoptotic cells and cell motility. Acts in association with DOCK1 and CRK. Was initially proposed to be required in complex with DOCK1 to activate Rac Rho small GTPases. May enhance the guanine nucleotide exchange factor (GEF) activity of DOCK1.</text>
</comment>
<dbReference type="Proteomes" id="UP001652625">
    <property type="component" value="Chromosome 15"/>
</dbReference>
<dbReference type="Gene3D" id="2.30.29.30">
    <property type="entry name" value="Pleckstrin-homology domain (PH domain)/Phosphotyrosine-binding domain (PTB)"/>
    <property type="match status" value="1"/>
</dbReference>
<reference evidence="8" key="1">
    <citation type="submission" date="2025-08" db="UniProtKB">
        <authorList>
            <consortium name="RefSeq"/>
        </authorList>
    </citation>
    <scope>IDENTIFICATION</scope>
</reference>
<dbReference type="Pfam" id="PF11841">
    <property type="entry name" value="ELMO_ARM"/>
    <property type="match status" value="1"/>
</dbReference>
<evidence type="ECO:0000256" key="1">
    <source>
        <dbReference type="ARBA" id="ARBA00022703"/>
    </source>
</evidence>
<evidence type="ECO:0000259" key="6">
    <source>
        <dbReference type="PROSITE" id="PS51335"/>
    </source>
</evidence>
<dbReference type="InterPro" id="IPR011989">
    <property type="entry name" value="ARM-like"/>
</dbReference>
<keyword evidence="7" id="KW-1185">Reference proteome</keyword>
<evidence type="ECO:0000313" key="8">
    <source>
        <dbReference type="RefSeq" id="XP_065676231.1"/>
    </source>
</evidence>